<sequence>MTDEERRKLTPARVVRGLAGLATILLLWITVIRALSSDNTTLPTVVVASGGGKVLQVGDDGASTGDTAGAAEIADLLSGGDRVYAKSANALNRSLGEPIVLRKGNTDFRVTPSRLTTGAAACAPGTLVTIDLRVEATGGADRLPLTTFVLLGSDGSEAIANPACSTGFTDGAEQRTLVFAAEHPDRLMVGTDQTAPAALWQLG</sequence>
<name>A0A238YTU1_9ACTN</name>
<keyword evidence="2" id="KW-1185">Reference proteome</keyword>
<gene>
    <name evidence="1" type="ORF">SAMN06264365_105184</name>
</gene>
<dbReference type="EMBL" id="FZNR01000005">
    <property type="protein sequence ID" value="SNR74565.1"/>
    <property type="molecule type" value="Genomic_DNA"/>
</dbReference>
<dbReference type="OrthoDB" id="9871558at2"/>
<evidence type="ECO:0000313" key="2">
    <source>
        <dbReference type="Proteomes" id="UP000198415"/>
    </source>
</evidence>
<dbReference type="Proteomes" id="UP000198415">
    <property type="component" value="Unassembled WGS sequence"/>
</dbReference>
<organism evidence="1 2">
    <name type="scientific">Actinoplanes regularis</name>
    <dbReference type="NCBI Taxonomy" id="52697"/>
    <lineage>
        <taxon>Bacteria</taxon>
        <taxon>Bacillati</taxon>
        <taxon>Actinomycetota</taxon>
        <taxon>Actinomycetes</taxon>
        <taxon>Micromonosporales</taxon>
        <taxon>Micromonosporaceae</taxon>
        <taxon>Actinoplanes</taxon>
    </lineage>
</organism>
<reference evidence="1 2" key="1">
    <citation type="submission" date="2017-06" db="EMBL/GenBank/DDBJ databases">
        <authorList>
            <person name="Kim H.J."/>
            <person name="Triplett B.A."/>
        </authorList>
    </citation>
    <scope>NUCLEOTIDE SEQUENCE [LARGE SCALE GENOMIC DNA]</scope>
    <source>
        <strain evidence="1 2">DSM 43151</strain>
    </source>
</reference>
<dbReference type="RefSeq" id="WP_143232361.1">
    <property type="nucleotide sequence ID" value="NZ_BOMU01000035.1"/>
</dbReference>
<proteinExistence type="predicted"/>
<dbReference type="AlphaFoldDB" id="A0A238YTU1"/>
<evidence type="ECO:0000313" key="1">
    <source>
        <dbReference type="EMBL" id="SNR74565.1"/>
    </source>
</evidence>
<accession>A0A238YTU1</accession>
<protein>
    <submittedName>
        <fullName evidence="1">Uncharacterized protein</fullName>
    </submittedName>
</protein>